<comment type="caution">
    <text evidence="2">The sequence shown here is derived from an EMBL/GenBank/DDBJ whole genome shotgun (WGS) entry which is preliminary data.</text>
</comment>
<accession>A0A2S9TD62</accession>
<evidence type="ECO:0000313" key="3">
    <source>
        <dbReference type="Proteomes" id="UP000239151"/>
    </source>
</evidence>
<feature type="signal peptide" evidence="1">
    <location>
        <begin position="1"/>
        <end position="18"/>
    </location>
</feature>
<organism evidence="2 3">
    <name type="scientific">Aliarcobacter cryaerophilus</name>
    <dbReference type="NCBI Taxonomy" id="28198"/>
    <lineage>
        <taxon>Bacteria</taxon>
        <taxon>Pseudomonadati</taxon>
        <taxon>Campylobacterota</taxon>
        <taxon>Epsilonproteobacteria</taxon>
        <taxon>Campylobacterales</taxon>
        <taxon>Arcobacteraceae</taxon>
        <taxon>Aliarcobacter</taxon>
    </lineage>
</organism>
<dbReference type="AlphaFoldDB" id="A0A2S9TD62"/>
<dbReference type="Proteomes" id="UP000239151">
    <property type="component" value="Unassembled WGS sequence"/>
</dbReference>
<reference evidence="2 3" key="1">
    <citation type="submission" date="2017-09" db="EMBL/GenBank/DDBJ databases">
        <title>Reassesment of A. cryaerophilus.</title>
        <authorList>
            <person name="Perez-Cataluna A."/>
            <person name="Collado L."/>
            <person name="Salgado O."/>
            <person name="Lefinanco V."/>
            <person name="Figueras M.J."/>
        </authorList>
    </citation>
    <scope>NUCLEOTIDE SEQUENCE [LARGE SCALE GENOMIC DNA]</scope>
    <source>
        <strain evidence="2 3">LMG 9065</strain>
    </source>
</reference>
<evidence type="ECO:0000313" key="2">
    <source>
        <dbReference type="EMBL" id="PRM96719.1"/>
    </source>
</evidence>
<evidence type="ECO:0000256" key="1">
    <source>
        <dbReference type="SAM" id="SignalP"/>
    </source>
</evidence>
<sequence length="234" mass="27030">MKKIFISILLMLTTNLLALENEKSISKEQQEFFEKEIVSQLKAHGDCKVYNICDGEKKADILFKLKDVILVPNSNKIYFITYATNSHSCFACSVATNIFLYEKIDNKMKLISKDLKADVYSTFGEAPNFKLIEVGKNNYSLSYISSNGHGGIENYLTIFSMDKNKLKKIASILIEYMRDSVMPYDEIQTKYSFVKSDKKFYDIKLDVTELKNSKVVKTYKEIYTYKNGKYSLNK</sequence>
<protein>
    <submittedName>
        <fullName evidence="2">Uncharacterized protein</fullName>
    </submittedName>
</protein>
<keyword evidence="1" id="KW-0732">Signal</keyword>
<proteinExistence type="predicted"/>
<gene>
    <name evidence="2" type="ORF">CJ670_08120</name>
</gene>
<feature type="chain" id="PRO_5015733633" evidence="1">
    <location>
        <begin position="19"/>
        <end position="234"/>
    </location>
</feature>
<dbReference type="EMBL" id="NXGI01000017">
    <property type="protein sequence ID" value="PRM96719.1"/>
    <property type="molecule type" value="Genomic_DNA"/>
</dbReference>
<name>A0A2S9TD62_9BACT</name>